<sequence length="852" mass="91797">MATNGVAHVYYNLWKRGGGNPDLSPLRKLTINHKLPLTFSEPSPVGATTWGYWNNDKIPPLTSGGAVKIPSLLNIALSGYVAVITWRGYQSINGSGTEVEEAFGQWRRTLSDKEIINGFMHEVPFPSYISSLGNYGSAVFICQVFDGSRLVAESKEGLVKIDRITPGTSGPSGLNSQGETTMGITFVPRKQRPVSVLSGGGVLNLTITIDTLAGGFIKKAMMDSGKLMINLARPDDEHDDDEVGFKYLEKGEVTWIDYPDDAVLGPIAGRPVSPIPLDLDANLFKEKATSPGPTVWELLVRYYKEGGGNFDDGQVEFIVDQLAPVDTKNPPKKIKPTPAPSFDNGPADAQKTVDSTWINSNQDVEGTVNVGYFGRRVDDNLRVWLVSGTQRVEVFNGTVDATGKFSFPSTELLVFPNGRVNWIYEWTDWIGNQGQESVSAPLLTLKLPLAPSINKAPLVPKTDPSYTTTLYWEDFLSTTTPPAPIALTAIVENSTIQDAEPGDEISLVLTKASDVIVSFETAKQPWANGNLTYSIDFNNVYPLFADPDSPVDININSVIVRAGLSPDAESPIATFTFDSRVAGVIPTNPPDLENADLQRPVVTGASGVANVVAATDRDKPGTFTVTNALADPDILPEHEVKCYLGNATVPFETFSPFRPVSSFSVPIPASEMAKLKPPSDTARYTIEITGLGKNINKSLPQTVVVNQIPIVLPPPTVNVRKPATRDYIECFAMISPTSNYVMGLNITKDPLLPPGTIITAHFEAYSDAAGTQLINGTADSQPYTIKAADVPDVAGVGTATNFKAAQPKRGVIAYGKYWYTAAGGTQSSAPIIKPLDTINSSFQYCDLTVAPA</sequence>
<evidence type="ECO:0000313" key="2">
    <source>
        <dbReference type="EMBL" id="PAW58970.1"/>
    </source>
</evidence>
<feature type="region of interest" description="Disordered" evidence="1">
    <location>
        <begin position="328"/>
        <end position="349"/>
    </location>
</feature>
<proteinExistence type="predicted"/>
<dbReference type="AlphaFoldDB" id="A0A2A2PU55"/>
<organism evidence="2 3">
    <name type="scientific">Pseudomonas moraviensis</name>
    <dbReference type="NCBI Taxonomy" id="321662"/>
    <lineage>
        <taxon>Bacteria</taxon>
        <taxon>Pseudomonadati</taxon>
        <taxon>Pseudomonadota</taxon>
        <taxon>Gammaproteobacteria</taxon>
        <taxon>Pseudomonadales</taxon>
        <taxon>Pseudomonadaceae</taxon>
        <taxon>Pseudomonas</taxon>
    </lineage>
</organism>
<name>A0A2A2PU55_9PSED</name>
<keyword evidence="3" id="KW-1185">Reference proteome</keyword>
<protein>
    <submittedName>
        <fullName evidence="2">Uncharacterized protein</fullName>
    </submittedName>
</protein>
<evidence type="ECO:0000313" key="3">
    <source>
        <dbReference type="Proteomes" id="UP000217830"/>
    </source>
</evidence>
<dbReference type="Proteomes" id="UP000217830">
    <property type="component" value="Unassembled WGS sequence"/>
</dbReference>
<accession>A0A2A2PU55</accession>
<gene>
    <name evidence="2" type="ORF">CKQ80_00125</name>
</gene>
<comment type="caution">
    <text evidence="2">The sequence shown here is derived from an EMBL/GenBank/DDBJ whole genome shotgun (WGS) entry which is preliminary data.</text>
</comment>
<evidence type="ECO:0000256" key="1">
    <source>
        <dbReference type="SAM" id="MobiDB-lite"/>
    </source>
</evidence>
<reference evidence="2 3" key="1">
    <citation type="submission" date="2017-08" db="EMBL/GenBank/DDBJ databases">
        <title>Draft Genome Sequence of Pseudomonas moraviensis TYU6, isolated from Taxus cuspidata by using PacBio Single-Molecule Real-Time Technology.</title>
        <authorList>
            <person name="Baek K.-H."/>
            <person name="Mishra A.K."/>
        </authorList>
    </citation>
    <scope>NUCLEOTIDE SEQUENCE [LARGE SCALE GENOMIC DNA]</scope>
    <source>
        <strain evidence="2 3">TYU6</strain>
    </source>
</reference>
<dbReference type="EMBL" id="NRST01000001">
    <property type="protein sequence ID" value="PAW58970.1"/>
    <property type="molecule type" value="Genomic_DNA"/>
</dbReference>